<feature type="binding site" evidence="2">
    <location>
        <begin position="195"/>
        <end position="197"/>
    </location>
    <ligand>
        <name>substrate</name>
    </ligand>
</feature>
<sequence length="409" mass="47618">MSKSNIPLPPGTSVPDHIAVILDGNRRWARAKGIPTLEGHRAGFEAGMRVAKAARSWGVHTFTVWGLSTENWDRSPKELAYLMKLYWKMVSEVEKEAKKDDIRFIHLGRKDRLPKALVAYIKQLENKTRNNKSHVFNAAIDYGGRDEIVRAARRIVEADIKPADLDEKLFGSYLDTGNQPYPNVDLFIRTSGEQRTSGFLPWQLNYAEFHWEVDHLPDMTPEKLRDIIVDYSRRRRRFGGNDTVKHFEFNPEVTAKLELAWWRLANIPEGMRFRDYAIKHLKEQYGLSRQLASQAARLFVQAIVEENNQKYEKAVGKMKKFYELIKSELKLAFEPRLVAYLEVKMHKEKGENEETTREYLAETYRISLFQAAKAAHLRVLASVEKNRGNWVKAEDYLQKYYRALKERVA</sequence>
<proteinExistence type="inferred from homology"/>
<dbReference type="EC" id="2.5.1.-" evidence="2"/>
<dbReference type="AlphaFoldDB" id="A0A2H0BI99"/>
<feature type="binding site" evidence="2">
    <location>
        <position position="189"/>
    </location>
    <ligand>
        <name>substrate</name>
    </ligand>
</feature>
<dbReference type="SUPFAM" id="SSF64005">
    <property type="entry name" value="Undecaprenyl diphosphate synthase"/>
    <property type="match status" value="1"/>
</dbReference>
<dbReference type="GO" id="GO:0045547">
    <property type="term" value="F:ditrans,polycis-polyprenyl diphosphate synthase [(2E,6E)-farnesyl diphosphate specific] activity"/>
    <property type="evidence" value="ECO:0007669"/>
    <property type="project" value="TreeGrafter"/>
</dbReference>
<organism evidence="3 4">
    <name type="scientific">Candidatus Woesebacteria bacterium CG22_combo_CG10-13_8_21_14_all_39_10</name>
    <dbReference type="NCBI Taxonomy" id="1975059"/>
    <lineage>
        <taxon>Bacteria</taxon>
        <taxon>Candidatus Woeseibacteriota</taxon>
    </lineage>
</organism>
<accession>A0A2H0BI99</accession>
<gene>
    <name evidence="3" type="primary">uppS</name>
    <name evidence="3" type="ORF">COX03_03430</name>
</gene>
<dbReference type="EMBL" id="PCSW01000103">
    <property type="protein sequence ID" value="PIP57387.1"/>
    <property type="molecule type" value="Genomic_DNA"/>
</dbReference>
<dbReference type="Pfam" id="PF01255">
    <property type="entry name" value="Prenyltransf"/>
    <property type="match status" value="1"/>
</dbReference>
<comment type="subunit">
    <text evidence="2">Homodimer.</text>
</comment>
<comment type="caution">
    <text evidence="3">The sequence shown here is derived from an EMBL/GenBank/DDBJ whole genome shotgun (WGS) entry which is preliminary data.</text>
</comment>
<feature type="active site" evidence="2">
    <location>
        <position position="23"/>
    </location>
</feature>
<feature type="binding site" evidence="2">
    <location>
        <position position="208"/>
    </location>
    <ligand>
        <name>Mg(2+)</name>
        <dbReference type="ChEBI" id="CHEBI:18420"/>
    </ligand>
</feature>
<evidence type="ECO:0000256" key="1">
    <source>
        <dbReference type="ARBA" id="ARBA00022679"/>
    </source>
</evidence>
<dbReference type="NCBIfam" id="TIGR00055">
    <property type="entry name" value="uppS"/>
    <property type="match status" value="1"/>
</dbReference>
<dbReference type="PANTHER" id="PTHR10291">
    <property type="entry name" value="DEHYDRODOLICHYL DIPHOSPHATE SYNTHASE FAMILY MEMBER"/>
    <property type="match status" value="1"/>
</dbReference>
<dbReference type="InterPro" id="IPR018520">
    <property type="entry name" value="UPP_synth-like_CS"/>
</dbReference>
<dbReference type="PROSITE" id="PS01066">
    <property type="entry name" value="UPP_SYNTHASE"/>
    <property type="match status" value="1"/>
</dbReference>
<comment type="similarity">
    <text evidence="2">Belongs to the UPP synthase family.</text>
</comment>
<feature type="binding site" evidence="2">
    <location>
        <position position="72"/>
    </location>
    <ligand>
        <name>substrate</name>
    </ligand>
</feature>
<protein>
    <recommendedName>
        <fullName evidence="2">Isoprenyl transferase</fullName>
        <ecNumber evidence="2">2.5.1.-</ecNumber>
    </recommendedName>
</protein>
<feature type="binding site" evidence="2">
    <location>
        <position position="74"/>
    </location>
    <ligand>
        <name>substrate</name>
    </ligand>
</feature>
<dbReference type="InterPro" id="IPR001441">
    <property type="entry name" value="UPP_synth-like"/>
</dbReference>
<feature type="binding site" evidence="2">
    <location>
        <begin position="68"/>
        <end position="70"/>
    </location>
    <ligand>
        <name>substrate</name>
    </ligand>
</feature>
<comment type="cofactor">
    <cofactor evidence="2">
        <name>Mg(2+)</name>
        <dbReference type="ChEBI" id="CHEBI:18420"/>
    </cofactor>
    <text evidence="2">Binds 2 magnesium ions per subunit.</text>
</comment>
<evidence type="ECO:0000313" key="4">
    <source>
        <dbReference type="Proteomes" id="UP000229847"/>
    </source>
</evidence>
<evidence type="ECO:0000313" key="3">
    <source>
        <dbReference type="EMBL" id="PIP57387.1"/>
    </source>
</evidence>
<keyword evidence="2" id="KW-0460">Magnesium</keyword>
<name>A0A2H0BI99_9BACT</name>
<keyword evidence="2" id="KW-0479">Metal-binding</keyword>
<feature type="binding site" evidence="2">
    <location>
        <position position="40"/>
    </location>
    <ligand>
        <name>substrate</name>
    </ligand>
</feature>
<dbReference type="GO" id="GO:0016094">
    <property type="term" value="P:polyprenol biosynthetic process"/>
    <property type="evidence" value="ECO:0007669"/>
    <property type="project" value="TreeGrafter"/>
</dbReference>
<keyword evidence="1 2" id="KW-0808">Transferase</keyword>
<dbReference type="Proteomes" id="UP000229847">
    <property type="component" value="Unassembled WGS sequence"/>
</dbReference>
<comment type="caution">
    <text evidence="2">Lacks conserved residue(s) required for the propagation of feature annotation.</text>
</comment>
<dbReference type="HAMAP" id="MF_01139">
    <property type="entry name" value="ISPT"/>
    <property type="match status" value="1"/>
</dbReference>
<evidence type="ECO:0000256" key="2">
    <source>
        <dbReference type="HAMAP-Rule" id="MF_01139"/>
    </source>
</evidence>
<dbReference type="InterPro" id="IPR036424">
    <property type="entry name" value="UPP_synth-like_sf"/>
</dbReference>
<comment type="function">
    <text evidence="2">Catalyzes the condensation of isopentenyl diphosphate (IPP) with allylic pyrophosphates generating different type of terpenoids.</text>
</comment>
<feature type="binding site" evidence="2">
    <location>
        <position position="28"/>
    </location>
    <ligand>
        <name>substrate</name>
    </ligand>
</feature>
<dbReference type="PANTHER" id="PTHR10291:SF0">
    <property type="entry name" value="DEHYDRODOLICHYL DIPHOSPHATE SYNTHASE 2"/>
    <property type="match status" value="1"/>
</dbReference>
<feature type="active site" description="Proton acceptor" evidence="2">
    <location>
        <position position="71"/>
    </location>
</feature>
<reference evidence="3 4" key="1">
    <citation type="submission" date="2017-09" db="EMBL/GenBank/DDBJ databases">
        <title>Depth-based differentiation of microbial function through sediment-hosted aquifers and enrichment of novel symbionts in the deep terrestrial subsurface.</title>
        <authorList>
            <person name="Probst A.J."/>
            <person name="Ladd B."/>
            <person name="Jarett J.K."/>
            <person name="Geller-Mcgrath D.E."/>
            <person name="Sieber C.M."/>
            <person name="Emerson J.B."/>
            <person name="Anantharaman K."/>
            <person name="Thomas B.C."/>
            <person name="Malmstrom R."/>
            <person name="Stieglmeier M."/>
            <person name="Klingl A."/>
            <person name="Woyke T."/>
            <person name="Ryan C.M."/>
            <person name="Banfield J.F."/>
        </authorList>
    </citation>
    <scope>NUCLEOTIDE SEQUENCE [LARGE SCALE GENOMIC DNA]</scope>
    <source>
        <strain evidence="3">CG22_combo_CG10-13_8_21_14_all_39_10</strain>
    </source>
</reference>
<feature type="binding site" evidence="2">
    <location>
        <begin position="24"/>
        <end position="27"/>
    </location>
    <ligand>
        <name>substrate</name>
    </ligand>
</feature>
<feature type="binding site" evidence="2">
    <location>
        <position position="23"/>
    </location>
    <ligand>
        <name>Mg(2+)</name>
        <dbReference type="ChEBI" id="CHEBI:18420"/>
    </ligand>
</feature>
<dbReference type="Gene3D" id="3.40.1180.10">
    <property type="entry name" value="Decaprenyl diphosphate synthase-like"/>
    <property type="match status" value="1"/>
</dbReference>
<dbReference type="GO" id="GO:0000287">
    <property type="term" value="F:magnesium ion binding"/>
    <property type="evidence" value="ECO:0007669"/>
    <property type="project" value="UniProtKB-UniRule"/>
</dbReference>
<dbReference type="CDD" id="cd00475">
    <property type="entry name" value="Cis_IPPS"/>
    <property type="match status" value="1"/>
</dbReference>